<feature type="transmembrane region" description="Helical" evidence="1">
    <location>
        <begin position="31"/>
        <end position="50"/>
    </location>
</feature>
<gene>
    <name evidence="2" type="ORF">CAEBREN_21479</name>
</gene>
<dbReference type="InParanoid" id="G0N553"/>
<organism evidence="3">
    <name type="scientific">Caenorhabditis brenneri</name>
    <name type="common">Nematode worm</name>
    <dbReference type="NCBI Taxonomy" id="135651"/>
    <lineage>
        <taxon>Eukaryota</taxon>
        <taxon>Metazoa</taxon>
        <taxon>Ecdysozoa</taxon>
        <taxon>Nematoda</taxon>
        <taxon>Chromadorea</taxon>
        <taxon>Rhabditida</taxon>
        <taxon>Rhabditina</taxon>
        <taxon>Rhabditomorpha</taxon>
        <taxon>Rhabditoidea</taxon>
        <taxon>Rhabditidae</taxon>
        <taxon>Peloderinae</taxon>
        <taxon>Caenorhabditis</taxon>
    </lineage>
</organism>
<dbReference type="HOGENOM" id="CLU_3070668_0_0_1"/>
<proteinExistence type="predicted"/>
<keyword evidence="1" id="KW-0812">Transmembrane</keyword>
<evidence type="ECO:0000313" key="2">
    <source>
        <dbReference type="EMBL" id="EGT53053.1"/>
    </source>
</evidence>
<reference evidence="3" key="1">
    <citation type="submission" date="2011-07" db="EMBL/GenBank/DDBJ databases">
        <authorList>
            <consortium name="Caenorhabditis brenneri Sequencing and Analysis Consortium"/>
            <person name="Wilson R.K."/>
        </authorList>
    </citation>
    <scope>NUCLEOTIDE SEQUENCE [LARGE SCALE GENOMIC DNA]</scope>
    <source>
        <strain evidence="3">PB2801</strain>
    </source>
</reference>
<dbReference type="EMBL" id="GL379839">
    <property type="protein sequence ID" value="EGT53053.1"/>
    <property type="molecule type" value="Genomic_DNA"/>
</dbReference>
<evidence type="ECO:0000313" key="3">
    <source>
        <dbReference type="Proteomes" id="UP000008068"/>
    </source>
</evidence>
<sequence>MNWHFVGLVFFVVFATYNHYTDFQDPDQLVTLIQIAVVRIVFVQSVIYFAEMF</sequence>
<name>G0N553_CAEBE</name>
<accession>G0N553</accession>
<evidence type="ECO:0000256" key="1">
    <source>
        <dbReference type="SAM" id="Phobius"/>
    </source>
</evidence>
<protein>
    <submittedName>
        <fullName evidence="2">Uncharacterized protein</fullName>
    </submittedName>
</protein>
<dbReference type="AlphaFoldDB" id="G0N553"/>
<keyword evidence="1" id="KW-1133">Transmembrane helix</keyword>
<dbReference type="Proteomes" id="UP000008068">
    <property type="component" value="Unassembled WGS sequence"/>
</dbReference>
<keyword evidence="3" id="KW-1185">Reference proteome</keyword>
<keyword evidence="1" id="KW-0472">Membrane</keyword>